<name>A0A6J0IWH7_9PASS</name>
<evidence type="ECO:0000256" key="2">
    <source>
        <dbReference type="ARBA" id="ARBA00022490"/>
    </source>
</evidence>
<dbReference type="GeneID" id="108507501"/>
<keyword evidence="3" id="KW-0175">Coiled coil</keyword>
<feature type="compositionally biased region" description="Pro residues" evidence="4">
    <location>
        <begin position="368"/>
        <end position="380"/>
    </location>
</feature>
<keyword evidence="2" id="KW-0963">Cytoplasm</keyword>
<dbReference type="PANTHER" id="PTHR16093:SF4">
    <property type="entry name" value="INNATE IMMUNITY ACTIVATOR PROTEIN"/>
    <property type="match status" value="1"/>
</dbReference>
<dbReference type="InterPro" id="IPR043447">
    <property type="entry name" value="CCDC120/INAVA"/>
</dbReference>
<feature type="compositionally biased region" description="Basic and acidic residues" evidence="4">
    <location>
        <begin position="274"/>
        <end position="283"/>
    </location>
</feature>
<gene>
    <name evidence="7" type="primary">LOC108507501</name>
</gene>
<dbReference type="PANTHER" id="PTHR16093">
    <property type="entry name" value="COILED-COIL DOMAIN-CONTAINING PROTEIN 120 FAMILY MEMBER"/>
    <property type="match status" value="1"/>
</dbReference>
<dbReference type="GO" id="GO:0034334">
    <property type="term" value="P:adherens junction maintenance"/>
    <property type="evidence" value="ECO:0007669"/>
    <property type="project" value="TreeGrafter"/>
</dbReference>
<reference evidence="7" key="1">
    <citation type="submission" date="2025-08" db="UniProtKB">
        <authorList>
            <consortium name="RefSeq"/>
        </authorList>
    </citation>
    <scope>IDENTIFICATION</scope>
</reference>
<dbReference type="Pfam" id="PF11819">
    <property type="entry name" value="CUPID"/>
    <property type="match status" value="1"/>
</dbReference>
<dbReference type="RefSeq" id="XP_017690993.1">
    <property type="nucleotide sequence ID" value="XM_017835504.1"/>
</dbReference>
<keyword evidence="6" id="KW-1185">Reference proteome</keyword>
<evidence type="ECO:0000256" key="3">
    <source>
        <dbReference type="ARBA" id="ARBA00023054"/>
    </source>
</evidence>
<feature type="domain" description="Cytohesin Ubiquitin Protein Inducing" evidence="5">
    <location>
        <begin position="42"/>
        <end position="165"/>
    </location>
</feature>
<dbReference type="GO" id="GO:0031398">
    <property type="term" value="P:positive regulation of protein ubiquitination"/>
    <property type="evidence" value="ECO:0007669"/>
    <property type="project" value="TreeGrafter"/>
</dbReference>
<evidence type="ECO:0000313" key="7">
    <source>
        <dbReference type="RefSeq" id="XP_017690993.1"/>
    </source>
</evidence>
<evidence type="ECO:0000256" key="1">
    <source>
        <dbReference type="ARBA" id="ARBA00004496"/>
    </source>
</evidence>
<proteinExistence type="predicted"/>
<feature type="compositionally biased region" description="Low complexity" evidence="4">
    <location>
        <begin position="215"/>
        <end position="228"/>
    </location>
</feature>
<feature type="region of interest" description="Disordered" evidence="4">
    <location>
        <begin position="196"/>
        <end position="452"/>
    </location>
</feature>
<feature type="compositionally biased region" description="Low complexity" evidence="4">
    <location>
        <begin position="400"/>
        <end position="435"/>
    </location>
</feature>
<organism evidence="6 7">
    <name type="scientific">Lepidothrix coronata</name>
    <name type="common">blue-crowned manakin</name>
    <dbReference type="NCBI Taxonomy" id="321398"/>
    <lineage>
        <taxon>Eukaryota</taxon>
        <taxon>Metazoa</taxon>
        <taxon>Chordata</taxon>
        <taxon>Craniata</taxon>
        <taxon>Vertebrata</taxon>
        <taxon>Euteleostomi</taxon>
        <taxon>Archelosauria</taxon>
        <taxon>Archosauria</taxon>
        <taxon>Dinosauria</taxon>
        <taxon>Saurischia</taxon>
        <taxon>Theropoda</taxon>
        <taxon>Coelurosauria</taxon>
        <taxon>Aves</taxon>
        <taxon>Neognathae</taxon>
        <taxon>Neoaves</taxon>
        <taxon>Telluraves</taxon>
        <taxon>Australaves</taxon>
        <taxon>Passeriformes</taxon>
        <taxon>Pipridae</taxon>
        <taxon>Lepidothrix</taxon>
    </lineage>
</organism>
<feature type="region of interest" description="Disordered" evidence="4">
    <location>
        <begin position="508"/>
        <end position="535"/>
    </location>
</feature>
<accession>A0A6J0IWH7</accession>
<evidence type="ECO:0000256" key="4">
    <source>
        <dbReference type="SAM" id="MobiDB-lite"/>
    </source>
</evidence>
<feature type="compositionally biased region" description="Pro residues" evidence="4">
    <location>
        <begin position="436"/>
        <end position="452"/>
    </location>
</feature>
<evidence type="ECO:0000259" key="5">
    <source>
        <dbReference type="Pfam" id="PF11819"/>
    </source>
</evidence>
<evidence type="ECO:0000313" key="6">
    <source>
        <dbReference type="Proteomes" id="UP000504624"/>
    </source>
</evidence>
<comment type="subcellular location">
    <subcellularLocation>
        <location evidence="1">Cytoplasm</location>
    </subcellularLocation>
</comment>
<dbReference type="InterPro" id="IPR021774">
    <property type="entry name" value="CUPID"/>
</dbReference>
<sequence length="572" mass="61263">MALDSGGRPPPALSHRFTPPKSLGGSRGVSPMSPAGSRHGMGEASDDDSGIMLLSGPASPVPPPKERVQAGRRQQQALEARLEGCVQELRRLCLREAELTGTLPHEYPLKAGEKPPKVRRRIGAAFKLDEIVVLHGVDPLERERALQLRIAEASRRLCHEQNIGRRLRKRRQTAALREEQKLRDLEQVLSQRRLLTGHRDRGTAHGPCSCSGPAELSGSEESSLSDTGLLEEEDTRPPGPATPRRSPSPKDATEEEEEGSGPPPSSPSPWQETSLDRPYERGRNPGINTGNGETRSSRCYLGSPLGSPPATPGSPDPAAPPGARRGDPPYRFVPMRTLVLCQQGGSSAPGTPETPARRGQSQARRLDPPWPPLEPRGRPPGPRRRPTHCAVSFPPPAGPSFLSGSAESVSSVSSASRAPSPGGSGPDGSLAASLPLPGPRPRGPPRVQPPPSELLLEQDLAPLRYQRLVPSRSRIVRTPSLKDYGGARGLSRAAVTEELRSWHQRARLRGARPHSLDREGALGRPPGGTPGDGPLARAVLSRVQAPPVLRRSVPGVLVQLYVPENGEIVTQV</sequence>
<feature type="region of interest" description="Disordered" evidence="4">
    <location>
        <begin position="1"/>
        <end position="74"/>
    </location>
</feature>
<dbReference type="AlphaFoldDB" id="A0A6J0IWH7"/>
<feature type="compositionally biased region" description="Pro residues" evidence="4">
    <location>
        <begin position="306"/>
        <end position="320"/>
    </location>
</feature>
<protein>
    <submittedName>
        <fullName evidence="7">Uncharacterized protein C1orf106 homolog</fullName>
    </submittedName>
</protein>
<dbReference type="GO" id="GO:0005737">
    <property type="term" value="C:cytoplasm"/>
    <property type="evidence" value="ECO:0007669"/>
    <property type="project" value="UniProtKB-SubCell"/>
</dbReference>
<dbReference type="OrthoDB" id="10063592at2759"/>
<dbReference type="Proteomes" id="UP000504624">
    <property type="component" value="Unplaced"/>
</dbReference>